<reference evidence="7" key="1">
    <citation type="submission" date="2018-09" db="EMBL/GenBank/DDBJ databases">
        <authorList>
            <person name="Zhu H."/>
        </authorList>
    </citation>
    <scope>NUCLEOTIDE SEQUENCE [LARGE SCALE GENOMIC DNA]</scope>
    <source>
        <strain evidence="7">K1R23-30</strain>
    </source>
</reference>
<dbReference type="Gene3D" id="3.40.50.2300">
    <property type="match status" value="2"/>
</dbReference>
<evidence type="ECO:0000256" key="4">
    <source>
        <dbReference type="ARBA" id="ARBA00023163"/>
    </source>
</evidence>
<dbReference type="Pfam" id="PF00356">
    <property type="entry name" value="LacI"/>
    <property type="match status" value="1"/>
</dbReference>
<dbReference type="InterPro" id="IPR010982">
    <property type="entry name" value="Lambda_DNA-bd_dom_sf"/>
</dbReference>
<dbReference type="PANTHER" id="PTHR30146">
    <property type="entry name" value="LACI-RELATED TRANSCRIPTIONAL REPRESSOR"/>
    <property type="match status" value="1"/>
</dbReference>
<keyword evidence="2" id="KW-0805">Transcription regulation</keyword>
<evidence type="ECO:0000313" key="6">
    <source>
        <dbReference type="EMBL" id="RJF92451.1"/>
    </source>
</evidence>
<dbReference type="EMBL" id="QYUO01000003">
    <property type="protein sequence ID" value="RJF92451.1"/>
    <property type="molecule type" value="Genomic_DNA"/>
</dbReference>
<sequence length="354" mass="38248">MKDNKKPSLQPSASAPRRLTIKDVAHAAGVSLTTVSHALNDRGYVDPDTRAKVKRVAKELGYRPNLRAQRLRTGKANSIALLSSMPFAVAGGSSRLGFMMEIAAIAAEAALQQGQALILVPHLEGSRQLLNELDVDGALVVEPIARDPQILRLQERGITVVSIGALADKDLLIPHVDLQSGLAGQLLLDHLFSQGARRIALLIGSEQRHSYIEMERVYSSFVREHGLRGLVIKADETGGEEAGRVACRQLFTDEPGIDALCVPVDAFATGAIKALTELGRKVPDDVMVVTRYDGLRARNSKPPLTAVNLHLEHVSSLAVDLLFQHICGDTRCNAVLGPAPTLQIRESSTPRRSE</sequence>
<dbReference type="PROSITE" id="PS50932">
    <property type="entry name" value="HTH_LACI_2"/>
    <property type="match status" value="1"/>
</dbReference>
<keyword evidence="1" id="KW-0678">Repressor</keyword>
<dbReference type="PANTHER" id="PTHR30146:SF151">
    <property type="entry name" value="HTH-TYPE TRANSCRIPTIONAL REPRESSOR CYTR"/>
    <property type="match status" value="1"/>
</dbReference>
<protein>
    <submittedName>
        <fullName evidence="6">LacI family DNA-binding transcriptional regulator</fullName>
    </submittedName>
</protein>
<keyword evidence="3 6" id="KW-0238">DNA-binding</keyword>
<dbReference type="CDD" id="cd01392">
    <property type="entry name" value="HTH_LacI"/>
    <property type="match status" value="1"/>
</dbReference>
<dbReference type="InterPro" id="IPR028082">
    <property type="entry name" value="Peripla_BP_I"/>
</dbReference>
<dbReference type="Gene3D" id="1.10.260.40">
    <property type="entry name" value="lambda repressor-like DNA-binding domains"/>
    <property type="match status" value="1"/>
</dbReference>
<gene>
    <name evidence="6" type="ORF">D3871_27955</name>
</gene>
<evidence type="ECO:0000256" key="3">
    <source>
        <dbReference type="ARBA" id="ARBA00023125"/>
    </source>
</evidence>
<proteinExistence type="predicted"/>
<dbReference type="GO" id="GO:0000976">
    <property type="term" value="F:transcription cis-regulatory region binding"/>
    <property type="evidence" value="ECO:0007669"/>
    <property type="project" value="TreeGrafter"/>
</dbReference>
<evidence type="ECO:0000256" key="1">
    <source>
        <dbReference type="ARBA" id="ARBA00022491"/>
    </source>
</evidence>
<dbReference type="PROSITE" id="PS00356">
    <property type="entry name" value="HTH_LACI_1"/>
    <property type="match status" value="1"/>
</dbReference>
<accession>A0A3A3FGE2</accession>
<evidence type="ECO:0000256" key="2">
    <source>
        <dbReference type="ARBA" id="ARBA00023015"/>
    </source>
</evidence>
<evidence type="ECO:0000259" key="5">
    <source>
        <dbReference type="PROSITE" id="PS50932"/>
    </source>
</evidence>
<name>A0A3A3FGE2_9BURK</name>
<evidence type="ECO:0000313" key="7">
    <source>
        <dbReference type="Proteomes" id="UP000265955"/>
    </source>
</evidence>
<dbReference type="AlphaFoldDB" id="A0A3A3FGE2"/>
<feature type="domain" description="HTH lacI-type" evidence="5">
    <location>
        <begin position="19"/>
        <end position="73"/>
    </location>
</feature>
<dbReference type="Proteomes" id="UP000265955">
    <property type="component" value="Unassembled WGS sequence"/>
</dbReference>
<dbReference type="SUPFAM" id="SSF53822">
    <property type="entry name" value="Periplasmic binding protein-like I"/>
    <property type="match status" value="1"/>
</dbReference>
<dbReference type="SMART" id="SM00354">
    <property type="entry name" value="HTH_LACI"/>
    <property type="match status" value="1"/>
</dbReference>
<keyword evidence="7" id="KW-1185">Reference proteome</keyword>
<comment type="caution">
    <text evidence="6">The sequence shown here is derived from an EMBL/GenBank/DDBJ whole genome shotgun (WGS) entry which is preliminary data.</text>
</comment>
<dbReference type="GO" id="GO:0003700">
    <property type="term" value="F:DNA-binding transcription factor activity"/>
    <property type="evidence" value="ECO:0007669"/>
    <property type="project" value="TreeGrafter"/>
</dbReference>
<organism evidence="6 7">
    <name type="scientific">Noviherbaspirillum saxi</name>
    <dbReference type="NCBI Taxonomy" id="2320863"/>
    <lineage>
        <taxon>Bacteria</taxon>
        <taxon>Pseudomonadati</taxon>
        <taxon>Pseudomonadota</taxon>
        <taxon>Betaproteobacteria</taxon>
        <taxon>Burkholderiales</taxon>
        <taxon>Oxalobacteraceae</taxon>
        <taxon>Noviherbaspirillum</taxon>
    </lineage>
</organism>
<dbReference type="SUPFAM" id="SSF47413">
    <property type="entry name" value="lambda repressor-like DNA-binding domains"/>
    <property type="match status" value="1"/>
</dbReference>
<dbReference type="InterPro" id="IPR000843">
    <property type="entry name" value="HTH_LacI"/>
</dbReference>
<keyword evidence="4" id="KW-0804">Transcription</keyword>
<dbReference type="Pfam" id="PF13377">
    <property type="entry name" value="Peripla_BP_3"/>
    <property type="match status" value="1"/>
</dbReference>
<dbReference type="OrthoDB" id="9805642at2"/>
<dbReference type="PRINTS" id="PR00036">
    <property type="entry name" value="HTHLACI"/>
</dbReference>
<dbReference type="InterPro" id="IPR046335">
    <property type="entry name" value="LacI/GalR-like_sensor"/>
</dbReference>